<keyword evidence="3" id="KW-1185">Reference proteome</keyword>
<dbReference type="PANTHER" id="PTHR43677:SF4">
    <property type="entry name" value="QUINONE OXIDOREDUCTASE-LIKE PROTEIN 2"/>
    <property type="match status" value="1"/>
</dbReference>
<dbReference type="Gene3D" id="3.40.50.720">
    <property type="entry name" value="NAD(P)-binding Rossmann-like Domain"/>
    <property type="match status" value="1"/>
</dbReference>
<dbReference type="InterPro" id="IPR020843">
    <property type="entry name" value="ER"/>
</dbReference>
<dbReference type="Gene3D" id="3.90.180.10">
    <property type="entry name" value="Medium-chain alcohol dehydrogenases, catalytic domain"/>
    <property type="match status" value="1"/>
</dbReference>
<dbReference type="PANTHER" id="PTHR43677">
    <property type="entry name" value="SHORT-CHAIN DEHYDROGENASE/REDUCTASE"/>
    <property type="match status" value="1"/>
</dbReference>
<evidence type="ECO:0000313" key="2">
    <source>
        <dbReference type="EMBL" id="MCL6283203.1"/>
    </source>
</evidence>
<protein>
    <submittedName>
        <fullName evidence="2">NADPH:quinone oxidoreductase family protein</fullName>
    </submittedName>
</protein>
<evidence type="ECO:0000313" key="3">
    <source>
        <dbReference type="Proteomes" id="UP001203880"/>
    </source>
</evidence>
<dbReference type="InterPro" id="IPR036291">
    <property type="entry name" value="NAD(P)-bd_dom_sf"/>
</dbReference>
<dbReference type="SUPFAM" id="SSF50129">
    <property type="entry name" value="GroES-like"/>
    <property type="match status" value="1"/>
</dbReference>
<sequence length="319" mass="33728">MRAYQVTRFDTPPQFCDVALPAPGPGQIAVDIRACALNFADLLMIRGTYQETPEPPFTLGMELAGVVTGTGDAVEGFERGDRVAVYSGQGGLADHGVFNAARAVRMPDAMGFEAAASVLVAYGTGHLSLVRRARLQPGETLLVTGAAGGVGLTAVEIGAKMGARVIAQARGAEKLEIARKAGAEHLIDASEDLRERVLQLGGADVVYETIGGDVFRAAFRATRPEGRILPIGFAGGEVPQIPANHLLVKNLTVIGVNIGAYLNVNPNALRESFMQVLRWCEAGNLQPHISHVLPLADATEGLRLLKERKSTGKVVISMT</sequence>
<dbReference type="InterPro" id="IPR013154">
    <property type="entry name" value="ADH-like_N"/>
</dbReference>
<dbReference type="Pfam" id="PF00107">
    <property type="entry name" value="ADH_zinc_N"/>
    <property type="match status" value="1"/>
</dbReference>
<reference evidence="2" key="1">
    <citation type="submission" date="2022-05" db="EMBL/GenBank/DDBJ databases">
        <authorList>
            <person name="Park J.-S."/>
        </authorList>
    </citation>
    <scope>NUCLEOTIDE SEQUENCE</scope>
    <source>
        <strain evidence="2">2012CJ41-6</strain>
    </source>
</reference>
<comment type="caution">
    <text evidence="2">The sequence shown here is derived from an EMBL/GenBank/DDBJ whole genome shotgun (WGS) entry which is preliminary data.</text>
</comment>
<dbReference type="Proteomes" id="UP001203880">
    <property type="component" value="Unassembled WGS sequence"/>
</dbReference>
<dbReference type="InterPro" id="IPR051397">
    <property type="entry name" value="Zn-ADH-like_protein"/>
</dbReference>
<proteinExistence type="predicted"/>
<dbReference type="RefSeq" id="WP_249707888.1">
    <property type="nucleotide sequence ID" value="NZ_JAMFMB010000006.1"/>
</dbReference>
<dbReference type="SMART" id="SM00829">
    <property type="entry name" value="PKS_ER"/>
    <property type="match status" value="1"/>
</dbReference>
<organism evidence="2 3">
    <name type="scientific">Ruegeria spongiae</name>
    <dbReference type="NCBI Taxonomy" id="2942209"/>
    <lineage>
        <taxon>Bacteria</taxon>
        <taxon>Pseudomonadati</taxon>
        <taxon>Pseudomonadota</taxon>
        <taxon>Alphaproteobacteria</taxon>
        <taxon>Rhodobacterales</taxon>
        <taxon>Roseobacteraceae</taxon>
        <taxon>Ruegeria</taxon>
    </lineage>
</organism>
<feature type="domain" description="Enoyl reductase (ER)" evidence="1">
    <location>
        <begin position="7"/>
        <end position="316"/>
    </location>
</feature>
<dbReference type="Pfam" id="PF08240">
    <property type="entry name" value="ADH_N"/>
    <property type="match status" value="1"/>
</dbReference>
<evidence type="ECO:0000259" key="1">
    <source>
        <dbReference type="SMART" id="SM00829"/>
    </source>
</evidence>
<gene>
    <name evidence="2" type="ORF">M3P21_06620</name>
</gene>
<name>A0ABT0Q073_9RHOB</name>
<dbReference type="InterPro" id="IPR011032">
    <property type="entry name" value="GroES-like_sf"/>
</dbReference>
<dbReference type="CDD" id="cd08241">
    <property type="entry name" value="QOR1"/>
    <property type="match status" value="1"/>
</dbReference>
<dbReference type="EMBL" id="JAMFMB010000006">
    <property type="protein sequence ID" value="MCL6283203.1"/>
    <property type="molecule type" value="Genomic_DNA"/>
</dbReference>
<dbReference type="SUPFAM" id="SSF51735">
    <property type="entry name" value="NAD(P)-binding Rossmann-fold domains"/>
    <property type="match status" value="1"/>
</dbReference>
<accession>A0ABT0Q073</accession>
<dbReference type="InterPro" id="IPR013149">
    <property type="entry name" value="ADH-like_C"/>
</dbReference>